<proteinExistence type="predicted"/>
<evidence type="ECO:0000313" key="3">
    <source>
        <dbReference type="EMBL" id="MBW6435037.1"/>
    </source>
</evidence>
<feature type="domain" description="DUF6966" evidence="2">
    <location>
        <begin position="27"/>
        <end position="72"/>
    </location>
</feature>
<dbReference type="Pfam" id="PF22294">
    <property type="entry name" value="DUF6966"/>
    <property type="match status" value="1"/>
</dbReference>
<evidence type="ECO:0000259" key="2">
    <source>
        <dbReference type="Pfam" id="PF22294"/>
    </source>
</evidence>
<accession>A0ABS7B286</accession>
<evidence type="ECO:0000313" key="4">
    <source>
        <dbReference type="Proteomes" id="UP001519863"/>
    </source>
</evidence>
<protein>
    <recommendedName>
        <fullName evidence="2">DUF6966 domain-containing protein</fullName>
    </recommendedName>
</protein>
<dbReference type="RefSeq" id="WP_220144500.1">
    <property type="nucleotide sequence ID" value="NZ_JAHXZI010000007.1"/>
</dbReference>
<gene>
    <name evidence="3" type="ORF">KZ829_14945</name>
</gene>
<name>A0ABS7B286_9ACTN</name>
<sequence length="166" mass="19015">MPQSRIDDNHDRFRAALIELRDLLRDHAPEQVWAAWANRVLVRSQAGDAGCFDEWMSAYGGMGSISDLSLDWARRLTPGELSAVWIRAEQLRGRCYALASQLRADLAENRRLGGYALTLAREQAWELAPTVNRVWLHTSSQDHPNAQRNYHRRGLRTFKTEDGDRT</sequence>
<reference evidence="3 4" key="1">
    <citation type="journal article" date="2013" name="Antonie Van Leeuwenhoek">
        <title>Actinoplanes hulinensis sp. nov., a novel actinomycete isolated from soybean root (Glycine max (L.) Merr).</title>
        <authorList>
            <person name="Shen Y."/>
            <person name="Liu C."/>
            <person name="Wang X."/>
            <person name="Zhao J."/>
            <person name="Jia F."/>
            <person name="Zhang Y."/>
            <person name="Wang L."/>
            <person name="Yang D."/>
            <person name="Xiang W."/>
        </authorList>
    </citation>
    <scope>NUCLEOTIDE SEQUENCE [LARGE SCALE GENOMIC DNA]</scope>
    <source>
        <strain evidence="3 4">NEAU-M9</strain>
    </source>
</reference>
<evidence type="ECO:0000256" key="1">
    <source>
        <dbReference type="SAM" id="MobiDB-lite"/>
    </source>
</evidence>
<feature type="region of interest" description="Disordered" evidence="1">
    <location>
        <begin position="140"/>
        <end position="166"/>
    </location>
</feature>
<dbReference type="InterPro" id="IPR054239">
    <property type="entry name" value="DUF6966"/>
</dbReference>
<dbReference type="Proteomes" id="UP001519863">
    <property type="component" value="Unassembled WGS sequence"/>
</dbReference>
<comment type="caution">
    <text evidence="3">The sequence shown here is derived from an EMBL/GenBank/DDBJ whole genome shotgun (WGS) entry which is preliminary data.</text>
</comment>
<organism evidence="3 4">
    <name type="scientific">Actinoplanes hulinensis</name>
    <dbReference type="NCBI Taxonomy" id="1144547"/>
    <lineage>
        <taxon>Bacteria</taxon>
        <taxon>Bacillati</taxon>
        <taxon>Actinomycetota</taxon>
        <taxon>Actinomycetes</taxon>
        <taxon>Micromonosporales</taxon>
        <taxon>Micromonosporaceae</taxon>
        <taxon>Actinoplanes</taxon>
    </lineage>
</organism>
<dbReference type="EMBL" id="JAHXZI010000007">
    <property type="protein sequence ID" value="MBW6435037.1"/>
    <property type="molecule type" value="Genomic_DNA"/>
</dbReference>
<keyword evidence="4" id="KW-1185">Reference proteome</keyword>